<organism evidence="1 2">
    <name type="scientific">Pseudomonas haemolytica</name>
    <dbReference type="NCBI Taxonomy" id="2600065"/>
    <lineage>
        <taxon>Bacteria</taxon>
        <taxon>Pseudomonadati</taxon>
        <taxon>Pseudomonadota</taxon>
        <taxon>Gammaproteobacteria</taxon>
        <taxon>Pseudomonadales</taxon>
        <taxon>Pseudomonadaceae</taxon>
        <taxon>Pseudomonas</taxon>
    </lineage>
</organism>
<name>A0ABS1H0B6_9PSED</name>
<reference evidence="1 2" key="1">
    <citation type="submission" date="2021-01" db="EMBL/GenBank/DDBJ databases">
        <title>Antibiotic resistance and phylogeny of Pseudomonas spp. isolated over three decades from chicken meat in the Norwegian food chain.</title>
        <authorList>
            <person name="Moen B."/>
        </authorList>
    </citation>
    <scope>NUCLEOTIDE SEQUENCE [LARGE SCALE GENOMIC DNA]</scope>
    <source>
        <strain evidence="1 2">MF6766</strain>
    </source>
</reference>
<accession>A0ABS1H0B6</accession>
<dbReference type="RefSeq" id="WP_200657693.1">
    <property type="nucleotide sequence ID" value="NZ_JAENSR010000009.1"/>
</dbReference>
<dbReference type="EMBL" id="JAENSR010000009">
    <property type="protein sequence ID" value="MBK3462657.1"/>
    <property type="molecule type" value="Genomic_DNA"/>
</dbReference>
<evidence type="ECO:0000313" key="2">
    <source>
        <dbReference type="Proteomes" id="UP000620382"/>
    </source>
</evidence>
<dbReference type="Proteomes" id="UP000620382">
    <property type="component" value="Unassembled WGS sequence"/>
</dbReference>
<evidence type="ECO:0000313" key="1">
    <source>
        <dbReference type="EMBL" id="MBK3462657.1"/>
    </source>
</evidence>
<protein>
    <submittedName>
        <fullName evidence="1">Uncharacterized protein</fullName>
    </submittedName>
</protein>
<sequence>MAIRMCGKIKRETTKKNITLRNKNFIHSVQKGEYTKFDVMVMQQYKAYAVFFPFLLINDFIRKHEITDASYIQFHHLCKVVNAQAIKRNPKFVVRIGRKRVKKGRFAKVRFYCERFLLAVYDAIRQANLVEKQKQVTMEAC</sequence>
<proteinExistence type="predicted"/>
<comment type="caution">
    <text evidence="1">The sequence shown here is derived from an EMBL/GenBank/DDBJ whole genome shotgun (WGS) entry which is preliminary data.</text>
</comment>
<keyword evidence="2" id="KW-1185">Reference proteome</keyword>
<gene>
    <name evidence="1" type="ORF">JJD71_26680</name>
</gene>